<evidence type="ECO:0000256" key="10">
    <source>
        <dbReference type="ARBA" id="ARBA00048968"/>
    </source>
</evidence>
<keyword evidence="6" id="KW-0479">Metal-binding</keyword>
<evidence type="ECO:0000256" key="12">
    <source>
        <dbReference type="RuleBase" id="RU361274"/>
    </source>
</evidence>
<dbReference type="Pfam" id="PF02578">
    <property type="entry name" value="Cu-oxidase_4"/>
    <property type="match status" value="1"/>
</dbReference>
<evidence type="ECO:0000313" key="13">
    <source>
        <dbReference type="EMBL" id="EKU93843.1"/>
    </source>
</evidence>
<evidence type="ECO:0000256" key="4">
    <source>
        <dbReference type="ARBA" id="ARBA00007353"/>
    </source>
</evidence>
<dbReference type="HOGENOM" id="CLU_065784_0_2_9"/>
<evidence type="ECO:0000256" key="9">
    <source>
        <dbReference type="ARBA" id="ARBA00047989"/>
    </source>
</evidence>
<dbReference type="NCBIfam" id="TIGR00726">
    <property type="entry name" value="peptidoglycan editing factor PgeF"/>
    <property type="match status" value="1"/>
</dbReference>
<evidence type="ECO:0000256" key="7">
    <source>
        <dbReference type="ARBA" id="ARBA00022801"/>
    </source>
</evidence>
<dbReference type="EMBL" id="AGXA01000014">
    <property type="protein sequence ID" value="EKU93843.1"/>
    <property type="molecule type" value="Genomic_DNA"/>
</dbReference>
<keyword evidence="7" id="KW-0378">Hydrolase</keyword>
<name>K9EB12_9LACT</name>
<evidence type="ECO:0000256" key="2">
    <source>
        <dbReference type="ARBA" id="ARBA00001947"/>
    </source>
</evidence>
<comment type="caution">
    <text evidence="13">The sequence shown here is derived from an EMBL/GenBank/DDBJ whole genome shotgun (WGS) entry which is preliminary data.</text>
</comment>
<dbReference type="Gene3D" id="3.60.140.10">
    <property type="entry name" value="CNF1/YfiH-like putative cysteine hydrolases"/>
    <property type="match status" value="1"/>
</dbReference>
<dbReference type="PANTHER" id="PTHR30616:SF2">
    <property type="entry name" value="PURINE NUCLEOSIDE PHOSPHORYLASE LACC1"/>
    <property type="match status" value="1"/>
</dbReference>
<comment type="function">
    <text evidence="3">Purine nucleoside enzyme that catalyzes the phosphorolysis of adenosine and inosine nucleosides, yielding D-ribose 1-phosphate and the respective free bases, adenine and hypoxanthine. Also catalyzes the phosphorolysis of S-methyl-5'-thioadenosine into adenine and S-methyl-5-thio-alpha-D-ribose 1-phosphate. Also has adenosine deaminase activity.</text>
</comment>
<evidence type="ECO:0000256" key="1">
    <source>
        <dbReference type="ARBA" id="ARBA00000553"/>
    </source>
</evidence>
<protein>
    <recommendedName>
        <fullName evidence="12">Purine nucleoside phosphorylase</fullName>
    </recommendedName>
</protein>
<comment type="similarity">
    <text evidence="4 12">Belongs to the purine nucleoside phosphorylase YfiH/LACC1 family.</text>
</comment>
<dbReference type="OrthoDB" id="4279at2"/>
<keyword evidence="14" id="KW-1185">Reference proteome</keyword>
<evidence type="ECO:0000256" key="3">
    <source>
        <dbReference type="ARBA" id="ARBA00003215"/>
    </source>
</evidence>
<gene>
    <name evidence="13" type="ORF">HMPREF9698_00638</name>
</gene>
<proteinExistence type="inferred from homology"/>
<comment type="catalytic activity">
    <reaction evidence="9">
        <text>adenosine + H2O + H(+) = inosine + NH4(+)</text>
        <dbReference type="Rhea" id="RHEA:24408"/>
        <dbReference type="ChEBI" id="CHEBI:15377"/>
        <dbReference type="ChEBI" id="CHEBI:15378"/>
        <dbReference type="ChEBI" id="CHEBI:16335"/>
        <dbReference type="ChEBI" id="CHEBI:17596"/>
        <dbReference type="ChEBI" id="CHEBI:28938"/>
        <dbReference type="EC" id="3.5.4.4"/>
    </reaction>
    <physiologicalReaction direction="left-to-right" evidence="9">
        <dbReference type="Rhea" id="RHEA:24409"/>
    </physiologicalReaction>
</comment>
<reference evidence="13 14" key="1">
    <citation type="submission" date="2012-09" db="EMBL/GenBank/DDBJ databases">
        <title>The Genome Sequence of Alloiococcus otitis ATCC 51267.</title>
        <authorList>
            <consortium name="The Broad Institute Genome Sequencing Platform"/>
            <person name="Earl A."/>
            <person name="Ward D."/>
            <person name="Feldgarden M."/>
            <person name="Gevers D."/>
            <person name="Huys G."/>
            <person name="Walker B."/>
            <person name="Young S.K."/>
            <person name="Zeng Q."/>
            <person name="Gargeya S."/>
            <person name="Fitzgerald M."/>
            <person name="Haas B."/>
            <person name="Abouelleil A."/>
            <person name="Alvarado L."/>
            <person name="Arachchi H.M."/>
            <person name="Berlin A.M."/>
            <person name="Chapman S.B."/>
            <person name="Goldberg J."/>
            <person name="Griggs A."/>
            <person name="Gujja S."/>
            <person name="Hansen M."/>
            <person name="Howarth C."/>
            <person name="Imamovic A."/>
            <person name="Larimer J."/>
            <person name="McCowen C."/>
            <person name="Montmayeur A."/>
            <person name="Murphy C."/>
            <person name="Neiman D."/>
            <person name="Pearson M."/>
            <person name="Priest M."/>
            <person name="Roberts A."/>
            <person name="Saif S."/>
            <person name="Shea T."/>
            <person name="Sisk P."/>
            <person name="Sykes S."/>
            <person name="Wortman J."/>
            <person name="Nusbaum C."/>
            <person name="Birren B."/>
        </authorList>
    </citation>
    <scope>NUCLEOTIDE SEQUENCE [LARGE SCALE GENOMIC DNA]</scope>
    <source>
        <strain evidence="13 14">ATCC 51267</strain>
    </source>
</reference>
<dbReference type="GO" id="GO:0017061">
    <property type="term" value="F:S-methyl-5-thioadenosine phosphorylase activity"/>
    <property type="evidence" value="ECO:0007669"/>
    <property type="project" value="UniProtKB-EC"/>
</dbReference>
<keyword evidence="5" id="KW-0808">Transferase</keyword>
<evidence type="ECO:0000256" key="8">
    <source>
        <dbReference type="ARBA" id="ARBA00022833"/>
    </source>
</evidence>
<evidence type="ECO:0000313" key="14">
    <source>
        <dbReference type="Proteomes" id="UP000009875"/>
    </source>
</evidence>
<dbReference type="InterPro" id="IPR038371">
    <property type="entry name" value="Cu_polyphenol_OxRdtase_sf"/>
</dbReference>
<comment type="cofactor">
    <cofactor evidence="2">
        <name>Zn(2+)</name>
        <dbReference type="ChEBI" id="CHEBI:29105"/>
    </cofactor>
</comment>
<dbReference type="PANTHER" id="PTHR30616">
    <property type="entry name" value="UNCHARACTERIZED PROTEIN YFIH"/>
    <property type="match status" value="1"/>
</dbReference>
<organism evidence="13 14">
    <name type="scientific">Alloiococcus otitis ATCC 51267</name>
    <dbReference type="NCBI Taxonomy" id="883081"/>
    <lineage>
        <taxon>Bacteria</taxon>
        <taxon>Bacillati</taxon>
        <taxon>Bacillota</taxon>
        <taxon>Bacilli</taxon>
        <taxon>Lactobacillales</taxon>
        <taxon>Carnobacteriaceae</taxon>
        <taxon>Alloiococcus</taxon>
    </lineage>
</organism>
<keyword evidence="8" id="KW-0862">Zinc</keyword>
<sequence length="243" mass="27316">MFSKRLRDLGLAHQIFGQGYNFRQAKIGDQLIEEVNRALDEMGVKPREVYTLKQDHTDQVRLADLVSGEPFIIGRHFDQADGLVTDYSNVALLVKFADCTPVLLYDPVNRAQALVHSGWRGTAKQISHNALQLMVDQYGSRPDDILAFVGPSIDQDHYEVGPEVYDAFSENPARDCFFKGQGDKYLLSMTQANHTLLLQAGLKEENIEVCQVSTYSDDRLHSARQMGPDYQLNAMIAMITPHA</sequence>
<comment type="catalytic activity">
    <reaction evidence="1">
        <text>inosine + phosphate = alpha-D-ribose 1-phosphate + hypoxanthine</text>
        <dbReference type="Rhea" id="RHEA:27646"/>
        <dbReference type="ChEBI" id="CHEBI:17368"/>
        <dbReference type="ChEBI" id="CHEBI:17596"/>
        <dbReference type="ChEBI" id="CHEBI:43474"/>
        <dbReference type="ChEBI" id="CHEBI:57720"/>
        <dbReference type="EC" id="2.4.2.1"/>
    </reaction>
    <physiologicalReaction direction="left-to-right" evidence="1">
        <dbReference type="Rhea" id="RHEA:27647"/>
    </physiologicalReaction>
</comment>
<dbReference type="CDD" id="cd16833">
    <property type="entry name" value="YfiH"/>
    <property type="match status" value="1"/>
</dbReference>
<dbReference type="RefSeq" id="WP_003777323.1">
    <property type="nucleotide sequence ID" value="NZ_JH992958.1"/>
</dbReference>
<dbReference type="eggNOG" id="COG1496">
    <property type="taxonomic scope" value="Bacteria"/>
</dbReference>
<dbReference type="InterPro" id="IPR003730">
    <property type="entry name" value="Cu_polyphenol_OxRdtase"/>
</dbReference>
<dbReference type="PATRIC" id="fig|883081.3.peg.639"/>
<evidence type="ECO:0000256" key="6">
    <source>
        <dbReference type="ARBA" id="ARBA00022723"/>
    </source>
</evidence>
<accession>K9EB12</accession>
<dbReference type="Proteomes" id="UP000009875">
    <property type="component" value="Unassembled WGS sequence"/>
</dbReference>
<evidence type="ECO:0000256" key="11">
    <source>
        <dbReference type="ARBA" id="ARBA00049893"/>
    </source>
</evidence>
<dbReference type="GO" id="GO:0016787">
    <property type="term" value="F:hydrolase activity"/>
    <property type="evidence" value="ECO:0007669"/>
    <property type="project" value="UniProtKB-KW"/>
</dbReference>
<dbReference type="InterPro" id="IPR011324">
    <property type="entry name" value="Cytotoxic_necrot_fac-like_cat"/>
</dbReference>
<dbReference type="AlphaFoldDB" id="K9EB12"/>
<dbReference type="GO" id="GO:0005507">
    <property type="term" value="F:copper ion binding"/>
    <property type="evidence" value="ECO:0007669"/>
    <property type="project" value="TreeGrafter"/>
</dbReference>
<comment type="catalytic activity">
    <reaction evidence="10">
        <text>adenosine + phosphate = alpha-D-ribose 1-phosphate + adenine</text>
        <dbReference type="Rhea" id="RHEA:27642"/>
        <dbReference type="ChEBI" id="CHEBI:16335"/>
        <dbReference type="ChEBI" id="CHEBI:16708"/>
        <dbReference type="ChEBI" id="CHEBI:43474"/>
        <dbReference type="ChEBI" id="CHEBI:57720"/>
        <dbReference type="EC" id="2.4.2.1"/>
    </reaction>
    <physiologicalReaction direction="left-to-right" evidence="10">
        <dbReference type="Rhea" id="RHEA:27643"/>
    </physiologicalReaction>
</comment>
<comment type="catalytic activity">
    <reaction evidence="11">
        <text>S-methyl-5'-thioadenosine + phosphate = 5-(methylsulfanyl)-alpha-D-ribose 1-phosphate + adenine</text>
        <dbReference type="Rhea" id="RHEA:11852"/>
        <dbReference type="ChEBI" id="CHEBI:16708"/>
        <dbReference type="ChEBI" id="CHEBI:17509"/>
        <dbReference type="ChEBI" id="CHEBI:43474"/>
        <dbReference type="ChEBI" id="CHEBI:58533"/>
        <dbReference type="EC" id="2.4.2.28"/>
    </reaction>
    <physiologicalReaction direction="left-to-right" evidence="11">
        <dbReference type="Rhea" id="RHEA:11853"/>
    </physiologicalReaction>
</comment>
<dbReference type="SUPFAM" id="SSF64438">
    <property type="entry name" value="CNF1/YfiH-like putative cysteine hydrolases"/>
    <property type="match status" value="1"/>
</dbReference>
<evidence type="ECO:0000256" key="5">
    <source>
        <dbReference type="ARBA" id="ARBA00022679"/>
    </source>
</evidence>